<dbReference type="Pfam" id="PF13860">
    <property type="entry name" value="FlgD_ig"/>
    <property type="match status" value="1"/>
</dbReference>
<evidence type="ECO:0000256" key="6">
    <source>
        <dbReference type="SAM" id="MobiDB-lite"/>
    </source>
</evidence>
<sequence length="296" mass="31440">MADAVSQVAAQTGLTASQQSRQKLVQDLDTFLTLLTAQLQNQDPLSPMDSTEFTNQLVQFAQVEQQIYQNENLENLLISQTATQQAMAVNYLGSTIEAESTRVPLQDGKAKLAYGLAEDASETWIAIKDSTGTVVRMFEGKTTAGVHALNWDGLDSYGNQLEDGAYEVVVTALGPNEGQIDTWTTVFGKVTGITTVDDEMLLSMDGVGVPMSKVLAISDNYQGIDDKDDDSSVLQDILDALTGADDGDDTTGETGETGDDTAGDDTTGDDTTGDDTATDDTADDTATGDDDEQTTT</sequence>
<accession>A0A1G7WAS7</accession>
<evidence type="ECO:0000313" key="10">
    <source>
        <dbReference type="Proteomes" id="UP000217076"/>
    </source>
</evidence>
<evidence type="ECO:0000259" key="8">
    <source>
        <dbReference type="Pfam" id="PF13861"/>
    </source>
</evidence>
<dbReference type="Gene3D" id="2.60.40.4070">
    <property type="match status" value="1"/>
</dbReference>
<reference evidence="10" key="1">
    <citation type="submission" date="2016-10" db="EMBL/GenBank/DDBJ databases">
        <authorList>
            <person name="Varghese N."/>
            <person name="Submissions S."/>
        </authorList>
    </citation>
    <scope>NUCLEOTIDE SEQUENCE [LARGE SCALE GENOMIC DNA]</scope>
    <source>
        <strain evidence="10">930I</strain>
    </source>
</reference>
<feature type="domain" description="FlgD Tudor-like" evidence="8">
    <location>
        <begin position="84"/>
        <end position="214"/>
    </location>
</feature>
<organism evidence="9 10">
    <name type="scientific">Roseospirillum parvum</name>
    <dbReference type="NCBI Taxonomy" id="83401"/>
    <lineage>
        <taxon>Bacteria</taxon>
        <taxon>Pseudomonadati</taxon>
        <taxon>Pseudomonadota</taxon>
        <taxon>Alphaproteobacteria</taxon>
        <taxon>Rhodospirillales</taxon>
        <taxon>Rhodospirillaceae</taxon>
        <taxon>Roseospirillum</taxon>
    </lineage>
</organism>
<dbReference type="EMBL" id="FNCV01000002">
    <property type="protein sequence ID" value="SDG68190.1"/>
    <property type="molecule type" value="Genomic_DNA"/>
</dbReference>
<evidence type="ECO:0000256" key="1">
    <source>
        <dbReference type="ARBA" id="ARBA00010577"/>
    </source>
</evidence>
<comment type="similarity">
    <text evidence="1 5">Belongs to the FlgD family.</text>
</comment>
<dbReference type="Proteomes" id="UP000217076">
    <property type="component" value="Unassembled WGS sequence"/>
</dbReference>
<keyword evidence="9" id="KW-0282">Flagellum</keyword>
<evidence type="ECO:0000259" key="7">
    <source>
        <dbReference type="Pfam" id="PF13860"/>
    </source>
</evidence>
<keyword evidence="3 5" id="KW-1005">Bacterial flagellum biogenesis</keyword>
<feature type="domain" description="FlgD/Vpr Ig-like" evidence="7">
    <location>
        <begin position="106"/>
        <end position="172"/>
    </location>
</feature>
<evidence type="ECO:0000313" key="9">
    <source>
        <dbReference type="EMBL" id="SDG68190.1"/>
    </source>
</evidence>
<feature type="region of interest" description="Disordered" evidence="6">
    <location>
        <begin position="241"/>
        <end position="296"/>
    </location>
</feature>
<feature type="compositionally biased region" description="Acidic residues" evidence="6">
    <location>
        <begin position="245"/>
        <end position="296"/>
    </location>
</feature>
<dbReference type="InterPro" id="IPR025963">
    <property type="entry name" value="FLgD_Tudor"/>
</dbReference>
<gene>
    <name evidence="9" type="ORF">SAMN05421742_102111</name>
</gene>
<dbReference type="Pfam" id="PF13861">
    <property type="entry name" value="FLgD_tudor"/>
    <property type="match status" value="1"/>
</dbReference>
<dbReference type="Pfam" id="PF03963">
    <property type="entry name" value="FlgD"/>
    <property type="match status" value="1"/>
</dbReference>
<dbReference type="RefSeq" id="WP_092615573.1">
    <property type="nucleotide sequence ID" value="NZ_FNCV01000002.1"/>
</dbReference>
<dbReference type="OrthoDB" id="9785233at2"/>
<dbReference type="AlphaFoldDB" id="A0A1G7WAS7"/>
<comment type="function">
    <text evidence="4 5">Required for flagellar hook formation. May act as a scaffolding protein.</text>
</comment>
<name>A0A1G7WAS7_9PROT</name>
<dbReference type="STRING" id="83401.SAMN05421742_102111"/>
<dbReference type="Gene3D" id="2.30.30.910">
    <property type="match status" value="1"/>
</dbReference>
<evidence type="ECO:0000256" key="4">
    <source>
        <dbReference type="ARBA" id="ARBA00024746"/>
    </source>
</evidence>
<evidence type="ECO:0000256" key="5">
    <source>
        <dbReference type="RuleBase" id="RU362076"/>
    </source>
</evidence>
<proteinExistence type="inferred from homology"/>
<dbReference type="InterPro" id="IPR005648">
    <property type="entry name" value="FlgD"/>
</dbReference>
<dbReference type="InterPro" id="IPR025965">
    <property type="entry name" value="FlgD/Vpr_Ig-like"/>
</dbReference>
<evidence type="ECO:0000256" key="3">
    <source>
        <dbReference type="ARBA" id="ARBA00022795"/>
    </source>
</evidence>
<keyword evidence="9" id="KW-0966">Cell projection</keyword>
<keyword evidence="9" id="KW-0969">Cilium</keyword>
<keyword evidence="10" id="KW-1185">Reference proteome</keyword>
<evidence type="ECO:0000256" key="2">
    <source>
        <dbReference type="ARBA" id="ARBA00016013"/>
    </source>
</evidence>
<protein>
    <recommendedName>
        <fullName evidence="2 5">Basal-body rod modification protein FlgD</fullName>
    </recommendedName>
</protein>
<dbReference type="GO" id="GO:0044781">
    <property type="term" value="P:bacterial-type flagellum organization"/>
    <property type="evidence" value="ECO:0007669"/>
    <property type="project" value="UniProtKB-UniRule"/>
</dbReference>